<sequence>MHNYENTPEVCVICEKPQKVSKFTQQPRKTSTRSALIEVYLDVGDEGKSDGRPTLSESDGVGGGDHAPVPVAARVLPVGRIDDARELFDAMTNKGNQLVYVQSEIHVAVIYLDDAMLRSIAVVMRIVEEHLDAQRNREMAMAELGFLKATERGKDKEISCCNCFALKSHMFCEVCFSSYLVMLHSVCIIDDANCGSLIFYGFGMMGRRYL</sequence>
<reference evidence="3" key="1">
    <citation type="journal article" date="2019" name="Gigascience">
        <title>De novo genome assembly of the endangered Acer yangbiense, a plant species with extremely small populations endemic to Yunnan Province, China.</title>
        <authorList>
            <person name="Yang J."/>
            <person name="Wariss H.M."/>
            <person name="Tao L."/>
            <person name="Zhang R."/>
            <person name="Yun Q."/>
            <person name="Hollingsworth P."/>
            <person name="Dao Z."/>
            <person name="Luo G."/>
            <person name="Guo H."/>
            <person name="Ma Y."/>
            <person name="Sun W."/>
        </authorList>
    </citation>
    <scope>NUCLEOTIDE SEQUENCE [LARGE SCALE GENOMIC DNA]</scope>
    <source>
        <strain evidence="3">cv. Malutang</strain>
    </source>
</reference>
<feature type="region of interest" description="Disordered" evidence="1">
    <location>
        <begin position="44"/>
        <end position="67"/>
    </location>
</feature>
<evidence type="ECO:0000313" key="3">
    <source>
        <dbReference type="Proteomes" id="UP000323000"/>
    </source>
</evidence>
<dbReference type="EMBL" id="VAHF01000009">
    <property type="protein sequence ID" value="TXG53609.1"/>
    <property type="molecule type" value="Genomic_DNA"/>
</dbReference>
<protein>
    <submittedName>
        <fullName evidence="2">Uncharacterized protein</fullName>
    </submittedName>
</protein>
<proteinExistence type="predicted"/>
<name>A0A5C7HA12_9ROSI</name>
<dbReference type="Proteomes" id="UP000323000">
    <property type="component" value="Chromosome 9"/>
</dbReference>
<gene>
    <name evidence="2" type="ORF">EZV62_018865</name>
</gene>
<organism evidence="2 3">
    <name type="scientific">Acer yangbiense</name>
    <dbReference type="NCBI Taxonomy" id="1000413"/>
    <lineage>
        <taxon>Eukaryota</taxon>
        <taxon>Viridiplantae</taxon>
        <taxon>Streptophyta</taxon>
        <taxon>Embryophyta</taxon>
        <taxon>Tracheophyta</taxon>
        <taxon>Spermatophyta</taxon>
        <taxon>Magnoliopsida</taxon>
        <taxon>eudicotyledons</taxon>
        <taxon>Gunneridae</taxon>
        <taxon>Pentapetalae</taxon>
        <taxon>rosids</taxon>
        <taxon>malvids</taxon>
        <taxon>Sapindales</taxon>
        <taxon>Sapindaceae</taxon>
        <taxon>Hippocastanoideae</taxon>
        <taxon>Acereae</taxon>
        <taxon>Acer</taxon>
    </lineage>
</organism>
<evidence type="ECO:0000256" key="1">
    <source>
        <dbReference type="SAM" id="MobiDB-lite"/>
    </source>
</evidence>
<keyword evidence="3" id="KW-1185">Reference proteome</keyword>
<evidence type="ECO:0000313" key="2">
    <source>
        <dbReference type="EMBL" id="TXG53609.1"/>
    </source>
</evidence>
<comment type="caution">
    <text evidence="2">The sequence shown here is derived from an EMBL/GenBank/DDBJ whole genome shotgun (WGS) entry which is preliminary data.</text>
</comment>
<dbReference type="OrthoDB" id="10465741at2759"/>
<accession>A0A5C7HA12</accession>
<dbReference type="AlphaFoldDB" id="A0A5C7HA12"/>